<sequence length="212" mass="23878">MNTVEDVLPVFKKVVEGLGKHFGDSCEFVLHDYTKEFSSTIVAIANGEVTGRSVGKGGTNIGLRVMQGMEGEDGRFNYVSQTQDGRFLRSSTIFLKDDKGKVVGTLCINIDITEMIHARNYLEKFVNIGKENEQHVEALVYENVDDLLISIINDSIAFIGTPVALMTREQKIEGINYIQKRGRFKIKNAGNVIAKYYDISKYTIYNYLNEKD</sequence>
<comment type="caution">
    <text evidence="2">The sequence shown here is derived from an EMBL/GenBank/DDBJ whole genome shotgun (WGS) entry which is preliminary data.</text>
</comment>
<dbReference type="Pfam" id="PF08348">
    <property type="entry name" value="PAS_6"/>
    <property type="match status" value="1"/>
</dbReference>
<evidence type="ECO:0000259" key="1">
    <source>
        <dbReference type="PROSITE" id="PS50113"/>
    </source>
</evidence>
<dbReference type="PANTHER" id="PTHR35568">
    <property type="entry name" value="TRANSCRIPTIONAL REGULATOR DAUR"/>
    <property type="match status" value="1"/>
</dbReference>
<dbReference type="InterPro" id="IPR013559">
    <property type="entry name" value="YheO"/>
</dbReference>
<feature type="domain" description="PAC" evidence="1">
    <location>
        <begin position="72"/>
        <end position="124"/>
    </location>
</feature>
<organism evidence="2">
    <name type="scientific">bioreactor metagenome</name>
    <dbReference type="NCBI Taxonomy" id="1076179"/>
    <lineage>
        <taxon>unclassified sequences</taxon>
        <taxon>metagenomes</taxon>
        <taxon>ecological metagenomes</taxon>
    </lineage>
</organism>
<name>A0A645CD60_9ZZZZ</name>
<dbReference type="Pfam" id="PF13309">
    <property type="entry name" value="HTH_22"/>
    <property type="match status" value="1"/>
</dbReference>
<dbReference type="InterPro" id="IPR039446">
    <property type="entry name" value="DauR-like"/>
</dbReference>
<evidence type="ECO:0000313" key="2">
    <source>
        <dbReference type="EMBL" id="MPM74864.1"/>
    </source>
</evidence>
<reference evidence="2" key="1">
    <citation type="submission" date="2019-08" db="EMBL/GenBank/DDBJ databases">
        <authorList>
            <person name="Kucharzyk K."/>
            <person name="Murdoch R.W."/>
            <person name="Higgins S."/>
            <person name="Loffler F."/>
        </authorList>
    </citation>
    <scope>NUCLEOTIDE SEQUENCE</scope>
</reference>
<dbReference type="EMBL" id="VSSQ01026240">
    <property type="protein sequence ID" value="MPM74864.1"/>
    <property type="molecule type" value="Genomic_DNA"/>
</dbReference>
<proteinExistence type="predicted"/>
<gene>
    <name evidence="2" type="primary">dauR_13</name>
    <name evidence="2" type="ORF">SDC9_121853</name>
</gene>
<dbReference type="PANTHER" id="PTHR35568:SF1">
    <property type="entry name" value="TRANSCRIPTIONAL REGULATOR DAUR"/>
    <property type="match status" value="1"/>
</dbReference>
<dbReference type="InterPro" id="IPR000700">
    <property type="entry name" value="PAS-assoc_C"/>
</dbReference>
<dbReference type="InterPro" id="IPR039445">
    <property type="entry name" value="DauR-like_HTH"/>
</dbReference>
<protein>
    <submittedName>
        <fullName evidence="2">Transcriptional regulator DauR</fullName>
    </submittedName>
</protein>
<accession>A0A645CD60</accession>
<dbReference type="AlphaFoldDB" id="A0A645CD60"/>
<dbReference type="Gene3D" id="3.30.450.20">
    <property type="entry name" value="PAS domain"/>
    <property type="match status" value="1"/>
</dbReference>
<dbReference type="PROSITE" id="PS50113">
    <property type="entry name" value="PAC"/>
    <property type="match status" value="1"/>
</dbReference>